<reference evidence="3" key="1">
    <citation type="submission" date="2018-05" db="EMBL/GenBank/DDBJ databases">
        <authorList>
            <person name="Li X."/>
        </authorList>
    </citation>
    <scope>NUCLEOTIDE SEQUENCE [LARGE SCALE GENOMIC DNA]</scope>
    <source>
        <strain evidence="3">HKS-05</strain>
    </source>
</reference>
<keyword evidence="1" id="KW-0812">Transmembrane</keyword>
<keyword evidence="1" id="KW-0472">Membrane</keyword>
<dbReference type="AlphaFoldDB" id="A0A328AZF5"/>
<dbReference type="SUPFAM" id="SSF103481">
    <property type="entry name" value="Multidrug resistance efflux transporter EmrE"/>
    <property type="match status" value="1"/>
</dbReference>
<evidence type="ECO:0000313" key="2">
    <source>
        <dbReference type="EMBL" id="RAK59977.1"/>
    </source>
</evidence>
<dbReference type="InterPro" id="IPR037185">
    <property type="entry name" value="EmrE-like"/>
</dbReference>
<keyword evidence="3" id="KW-1185">Reference proteome</keyword>
<evidence type="ECO:0000256" key="1">
    <source>
        <dbReference type="SAM" id="Phobius"/>
    </source>
</evidence>
<name>A0A328AZF5_9CAUL</name>
<dbReference type="RefSeq" id="WP_111457270.1">
    <property type="nucleotide sequence ID" value="NZ_QFYP01000001.1"/>
</dbReference>
<feature type="transmembrane region" description="Helical" evidence="1">
    <location>
        <begin position="47"/>
        <end position="65"/>
    </location>
</feature>
<dbReference type="OrthoDB" id="7210375at2"/>
<evidence type="ECO:0000313" key="3">
    <source>
        <dbReference type="Proteomes" id="UP000249842"/>
    </source>
</evidence>
<dbReference type="EMBL" id="QFYP01000001">
    <property type="protein sequence ID" value="RAK59977.1"/>
    <property type="molecule type" value="Genomic_DNA"/>
</dbReference>
<feature type="transmembrane region" description="Helical" evidence="1">
    <location>
        <begin position="72"/>
        <end position="92"/>
    </location>
</feature>
<feature type="transmembrane region" description="Helical" evidence="1">
    <location>
        <begin position="98"/>
        <end position="115"/>
    </location>
</feature>
<dbReference type="Proteomes" id="UP000249842">
    <property type="component" value="Unassembled WGS sequence"/>
</dbReference>
<comment type="caution">
    <text evidence="2">The sequence shown here is derived from an EMBL/GenBank/DDBJ whole genome shotgun (WGS) entry which is preliminary data.</text>
</comment>
<evidence type="ECO:0008006" key="4">
    <source>
        <dbReference type="Google" id="ProtNLM"/>
    </source>
</evidence>
<proteinExistence type="predicted"/>
<accession>A0A328AZF5</accession>
<sequence length="121" mass="13128">MTLKDALLCAGFSLALPIGQTMFKAAALYNARLTGPLPLRLISNGPLIGAFAWYGLTALFWFYILTRVPLSLAYAFSIVGSGLVPLVAWLVFKEPLGWRFAAGYALMLLGFLVIMQGQARA</sequence>
<gene>
    <name evidence="2" type="ORF">DJ021_09265</name>
</gene>
<keyword evidence="1" id="KW-1133">Transmembrane helix</keyword>
<dbReference type="Gene3D" id="1.10.3730.20">
    <property type="match status" value="1"/>
</dbReference>
<protein>
    <recommendedName>
        <fullName evidence="4">EamA domain-containing protein</fullName>
    </recommendedName>
</protein>
<organism evidence="2 3">
    <name type="scientific">Phenylobacterium hankyongense</name>
    <dbReference type="NCBI Taxonomy" id="1813876"/>
    <lineage>
        <taxon>Bacteria</taxon>
        <taxon>Pseudomonadati</taxon>
        <taxon>Pseudomonadota</taxon>
        <taxon>Alphaproteobacteria</taxon>
        <taxon>Caulobacterales</taxon>
        <taxon>Caulobacteraceae</taxon>
        <taxon>Phenylobacterium</taxon>
    </lineage>
</organism>